<keyword evidence="1" id="KW-0732">Signal</keyword>
<keyword evidence="3" id="KW-1185">Reference proteome</keyword>
<dbReference type="OrthoDB" id="5943at2"/>
<evidence type="ECO:0000313" key="2">
    <source>
        <dbReference type="EMBL" id="RAK68610.1"/>
    </source>
</evidence>
<dbReference type="AlphaFoldDB" id="A0A328BML8"/>
<dbReference type="RefSeq" id="WP_111274102.1">
    <property type="nucleotide sequence ID" value="NZ_QFYS01000001.1"/>
</dbReference>
<comment type="caution">
    <text evidence="2">The sequence shown here is derived from an EMBL/GenBank/DDBJ whole genome shotgun (WGS) entry which is preliminary data.</text>
</comment>
<protein>
    <submittedName>
        <fullName evidence="2">DUF4198 domain-containing protein</fullName>
    </submittedName>
</protein>
<accession>A0A328BML8</accession>
<dbReference type="Proteomes" id="UP000249524">
    <property type="component" value="Unassembled WGS sequence"/>
</dbReference>
<proteinExistence type="predicted"/>
<sequence length="269" mass="28151">MSSALRIAAVAALLSLAAAPAAQAHRAWLLPGSTVLSGAEPWVTVDGAISNTLFYADHQPMRLDGLKAIGPDGTEVPLQNASTGKYRSTFDVKLAQPGTYKIVTATDMTMASYKIGGETKRWRGAAADVATAIPKDATDVQVSRNVRRIETFVTSGAPSTGALKPTGKGLELEPITHPNDLVASEKGRFRLLLDGKPAAGVEVEVVLGGVRYRAKGPELKIMTGGDGVFEVAWPEAGMYWIEAGVRGAPNGSAPAQNAAYIATVEVLPD</sequence>
<gene>
    <name evidence="2" type="ORF">DJ019_00875</name>
</gene>
<dbReference type="EMBL" id="QFYS01000001">
    <property type="protein sequence ID" value="RAK68610.1"/>
    <property type="molecule type" value="Genomic_DNA"/>
</dbReference>
<feature type="signal peptide" evidence="1">
    <location>
        <begin position="1"/>
        <end position="24"/>
    </location>
</feature>
<reference evidence="2 3" key="1">
    <citation type="submission" date="2018-05" db="EMBL/GenBank/DDBJ databases">
        <authorList>
            <person name="Lanie J.A."/>
            <person name="Ng W.-L."/>
            <person name="Kazmierczak K.M."/>
            <person name="Andrzejewski T.M."/>
            <person name="Davidsen T.M."/>
            <person name="Wayne K.J."/>
            <person name="Tettelin H."/>
            <person name="Glass J.I."/>
            <person name="Rusch D."/>
            <person name="Podicherti R."/>
            <person name="Tsui H.-C.T."/>
            <person name="Winkler M.E."/>
        </authorList>
    </citation>
    <scope>NUCLEOTIDE SEQUENCE [LARGE SCALE GENOMIC DNA]</scope>
    <source>
        <strain evidence="2 3">BUT-10</strain>
    </source>
</reference>
<feature type="chain" id="PRO_5016250438" evidence="1">
    <location>
        <begin position="25"/>
        <end position="269"/>
    </location>
</feature>
<dbReference type="InterPro" id="IPR019613">
    <property type="entry name" value="DUF4198"/>
</dbReference>
<name>A0A328BML8_9CAUL</name>
<dbReference type="Pfam" id="PF10670">
    <property type="entry name" value="DUF4198"/>
    <property type="match status" value="1"/>
</dbReference>
<evidence type="ECO:0000256" key="1">
    <source>
        <dbReference type="SAM" id="SignalP"/>
    </source>
</evidence>
<organism evidence="2 3">
    <name type="scientific">Phenylobacterium kunshanense</name>
    <dbReference type="NCBI Taxonomy" id="1445034"/>
    <lineage>
        <taxon>Bacteria</taxon>
        <taxon>Pseudomonadati</taxon>
        <taxon>Pseudomonadota</taxon>
        <taxon>Alphaproteobacteria</taxon>
        <taxon>Caulobacterales</taxon>
        <taxon>Caulobacteraceae</taxon>
        <taxon>Phenylobacterium</taxon>
    </lineage>
</organism>
<evidence type="ECO:0000313" key="3">
    <source>
        <dbReference type="Proteomes" id="UP000249524"/>
    </source>
</evidence>